<dbReference type="Proteomes" id="UP000887159">
    <property type="component" value="Unassembled WGS sequence"/>
</dbReference>
<keyword evidence="3" id="KW-1185">Reference proteome</keyword>
<dbReference type="AlphaFoldDB" id="A0A8X6W5R0"/>
<gene>
    <name evidence="2" type="ORF">TNCV_1971071</name>
</gene>
<evidence type="ECO:0000313" key="2">
    <source>
        <dbReference type="EMBL" id="GFY28454.1"/>
    </source>
</evidence>
<protein>
    <submittedName>
        <fullName evidence="2">Uncharacterized protein</fullName>
    </submittedName>
</protein>
<sequence>MALSGSLPQINLGVQAETQGGHHKNYDDFIEMFTVPTPISPLTPTPVAFPSHEPSQDVIYDSLPPMEQSKVPE</sequence>
<organism evidence="2 3">
    <name type="scientific">Trichonephila clavipes</name>
    <name type="common">Golden silk orbweaver</name>
    <name type="synonym">Nephila clavipes</name>
    <dbReference type="NCBI Taxonomy" id="2585209"/>
    <lineage>
        <taxon>Eukaryota</taxon>
        <taxon>Metazoa</taxon>
        <taxon>Ecdysozoa</taxon>
        <taxon>Arthropoda</taxon>
        <taxon>Chelicerata</taxon>
        <taxon>Arachnida</taxon>
        <taxon>Araneae</taxon>
        <taxon>Araneomorphae</taxon>
        <taxon>Entelegynae</taxon>
        <taxon>Araneoidea</taxon>
        <taxon>Nephilidae</taxon>
        <taxon>Trichonephila</taxon>
    </lineage>
</organism>
<comment type="caution">
    <text evidence="2">The sequence shown here is derived from an EMBL/GenBank/DDBJ whole genome shotgun (WGS) entry which is preliminary data.</text>
</comment>
<feature type="region of interest" description="Disordered" evidence="1">
    <location>
        <begin position="47"/>
        <end position="73"/>
    </location>
</feature>
<proteinExistence type="predicted"/>
<name>A0A8X6W5R0_TRICX</name>
<accession>A0A8X6W5R0</accession>
<evidence type="ECO:0000256" key="1">
    <source>
        <dbReference type="SAM" id="MobiDB-lite"/>
    </source>
</evidence>
<evidence type="ECO:0000313" key="3">
    <source>
        <dbReference type="Proteomes" id="UP000887159"/>
    </source>
</evidence>
<reference evidence="2" key="1">
    <citation type="submission" date="2020-08" db="EMBL/GenBank/DDBJ databases">
        <title>Multicomponent nature underlies the extraordinary mechanical properties of spider dragline silk.</title>
        <authorList>
            <person name="Kono N."/>
            <person name="Nakamura H."/>
            <person name="Mori M."/>
            <person name="Yoshida Y."/>
            <person name="Ohtoshi R."/>
            <person name="Malay A.D."/>
            <person name="Moran D.A.P."/>
            <person name="Tomita M."/>
            <person name="Numata K."/>
            <person name="Arakawa K."/>
        </authorList>
    </citation>
    <scope>NUCLEOTIDE SEQUENCE</scope>
</reference>
<dbReference type="EMBL" id="BMAU01021384">
    <property type="protein sequence ID" value="GFY28454.1"/>
    <property type="molecule type" value="Genomic_DNA"/>
</dbReference>